<dbReference type="CDD" id="cd07570">
    <property type="entry name" value="GAT_Gln-NAD-synth"/>
    <property type="match status" value="1"/>
</dbReference>
<dbReference type="GO" id="GO:0034354">
    <property type="term" value="P:'de novo' NAD+ biosynthetic process from L-tryptophan"/>
    <property type="evidence" value="ECO:0007669"/>
    <property type="project" value="EnsemblFungi"/>
</dbReference>
<evidence type="ECO:0000259" key="8">
    <source>
        <dbReference type="PROSITE" id="PS50263"/>
    </source>
</evidence>
<accession>A0A225ANC3</accession>
<dbReference type="PANTHER" id="PTHR23090:SF9">
    <property type="entry name" value="GLUTAMINE-DEPENDENT NAD(+) SYNTHETASE"/>
    <property type="match status" value="1"/>
</dbReference>
<dbReference type="UniPathway" id="UPA00253">
    <property type="reaction ID" value="UER00334"/>
</dbReference>
<dbReference type="GO" id="GO:0005524">
    <property type="term" value="F:ATP binding"/>
    <property type="evidence" value="ECO:0007669"/>
    <property type="project" value="UniProtKB-UniRule"/>
</dbReference>
<evidence type="ECO:0000256" key="6">
    <source>
        <dbReference type="ARBA" id="ARBA00023027"/>
    </source>
</evidence>
<feature type="domain" description="CN hydrolase" evidence="8">
    <location>
        <begin position="4"/>
        <end position="301"/>
    </location>
</feature>
<dbReference type="InterPro" id="IPR003694">
    <property type="entry name" value="NAD_synthase"/>
</dbReference>
<dbReference type="Gene3D" id="3.60.110.10">
    <property type="entry name" value="Carbon-nitrogen hydrolase"/>
    <property type="match status" value="1"/>
</dbReference>
<dbReference type="PIRSF" id="PIRSF006630">
    <property type="entry name" value="NADS_GAT"/>
    <property type="match status" value="1"/>
</dbReference>
<name>A0A225ANC3_TALAT</name>
<evidence type="ECO:0000313" key="10">
    <source>
        <dbReference type="Proteomes" id="UP000214365"/>
    </source>
</evidence>
<dbReference type="InterPro" id="IPR036526">
    <property type="entry name" value="C-N_Hydrolase_sf"/>
</dbReference>
<dbReference type="PANTHER" id="PTHR23090">
    <property type="entry name" value="NH 3 /GLUTAMINE-DEPENDENT NAD + SYNTHETASE"/>
    <property type="match status" value="1"/>
</dbReference>
<keyword evidence="10" id="KW-1185">Reference proteome</keyword>
<dbReference type="OrthoDB" id="2020662at2759"/>
<comment type="similarity">
    <text evidence="2 7">In the C-terminal section; belongs to the NAD synthetase family.</text>
</comment>
<evidence type="ECO:0000256" key="2">
    <source>
        <dbReference type="ARBA" id="ARBA00007145"/>
    </source>
</evidence>
<keyword evidence="6 7" id="KW-0520">NAD</keyword>
<comment type="pathway">
    <text evidence="1 7">Cofactor biosynthesis; NAD(+) biosynthesis; NAD(+) from deamido-NAD(+) (L-Gln route): step 1/1.</text>
</comment>
<dbReference type="GeneID" id="31005477"/>
<protein>
    <recommendedName>
        <fullName evidence="7">Glutamine-dependent NAD(+) synthetase</fullName>
        <ecNumber evidence="7">6.3.5.1</ecNumber>
    </recommendedName>
    <alternativeName>
        <fullName evidence="7">NAD(+) synthase [glutamine-hydrolyzing]</fullName>
    </alternativeName>
</protein>
<sequence length="734" mass="82304">MSFVTVAVATLPSVPLDFEGNKKRILESIRIAKEKGARLRTGPELEVPGYGWYASDQFVRHVFLIILTVHQSRPFPRRRHIPSLLGVSGSKAPLLIDILADPVSQGMLLDIGIPVRHRNVRYNTRILCTYRHIYGIRAKQSLANNGLYREARHFSAWTKEHTVETYYLEKCARDVTGQSTCPIGDFILSTPDTAVTCETCEELFTPLNPSTFAGLNGAEIILNSSASHAELRKLKSRLDLIANSTRKLGGVYVYANAIGIDGEARMLFDGSSMILVNGEVVAQSSQFSLRPVEVTISTVDVERVRSYRSEHSRGVQAARQVDFPRIECDIHLGRTTEEIYLADTLEIAKPIELKLLDTMEEIYMATAVYLWQYLIRANAAGFFLALSGGLDSSSVALFVYGMARLVVISIENGDAGTLQDLRRITGEPEFTPTKPEEIVSRLLHTCYMGTIHSSDETKSRARRLAETIGAYHSDINIDDAVSAFENIASKALNGFAPKFESEGGSVAEGLARQNVQARSRMVLGYELAQLSTTARKLPRAGASLLVLGSGNVDENLRGYYTKYDASSADLAPLGSISKNDAKEFQRWAREKWNIPIITEFLEATPTAELLPLAQNQNDEDEMGMTYAELSVFGLLRKRDKLGPWSMYLRLLSDWNDQSPKDVAEKVMRFFRFYSINRHKATIISPSVHLSAYNPDDNRHDERPFLYVVYWPWQFNKIKKHVEELEKKLKQKSGN</sequence>
<keyword evidence="4 7" id="KW-0547">Nucleotide-binding</keyword>
<evidence type="ECO:0000256" key="4">
    <source>
        <dbReference type="ARBA" id="ARBA00022741"/>
    </source>
</evidence>
<dbReference type="Proteomes" id="UP000214365">
    <property type="component" value="Unassembled WGS sequence"/>
</dbReference>
<dbReference type="FunFam" id="3.40.50.620:FF:000036">
    <property type="entry name" value="Glutamine-dependent NAD(+) synthetase"/>
    <property type="match status" value="1"/>
</dbReference>
<dbReference type="Gene3D" id="3.40.50.620">
    <property type="entry name" value="HUPs"/>
    <property type="match status" value="1"/>
</dbReference>
<dbReference type="GO" id="GO:0004359">
    <property type="term" value="F:glutaminase activity"/>
    <property type="evidence" value="ECO:0007669"/>
    <property type="project" value="EnsemblFungi"/>
</dbReference>
<dbReference type="GO" id="GO:0005634">
    <property type="term" value="C:nucleus"/>
    <property type="evidence" value="ECO:0007669"/>
    <property type="project" value="EnsemblFungi"/>
</dbReference>
<dbReference type="Pfam" id="PF00795">
    <property type="entry name" value="CN_hydrolase"/>
    <property type="match status" value="1"/>
</dbReference>
<dbReference type="GO" id="GO:0003952">
    <property type="term" value="F:NAD+ synthase (glutamine-hydrolyzing) activity"/>
    <property type="evidence" value="ECO:0007669"/>
    <property type="project" value="UniProtKB-UniRule"/>
</dbReference>
<dbReference type="Pfam" id="PF02540">
    <property type="entry name" value="NAD_synthase"/>
    <property type="match status" value="1"/>
</dbReference>
<evidence type="ECO:0000313" key="9">
    <source>
        <dbReference type="EMBL" id="OKL58788.1"/>
    </source>
</evidence>
<dbReference type="STRING" id="1441469.A0A225ANC3"/>
<keyword evidence="3 7" id="KW-0436">Ligase</keyword>
<dbReference type="AlphaFoldDB" id="A0A225ANC3"/>
<dbReference type="NCBIfam" id="TIGR00552">
    <property type="entry name" value="nadE"/>
    <property type="match status" value="1"/>
</dbReference>
<evidence type="ECO:0000256" key="5">
    <source>
        <dbReference type="ARBA" id="ARBA00022840"/>
    </source>
</evidence>
<dbReference type="InterPro" id="IPR014445">
    <property type="entry name" value="Gln-dep_NAD_synthase"/>
</dbReference>
<dbReference type="SUPFAM" id="SSF52402">
    <property type="entry name" value="Adenine nucleotide alpha hydrolases-like"/>
    <property type="match status" value="1"/>
</dbReference>
<dbReference type="PROSITE" id="PS50263">
    <property type="entry name" value="CN_HYDROLASE"/>
    <property type="match status" value="1"/>
</dbReference>
<evidence type="ECO:0000256" key="3">
    <source>
        <dbReference type="ARBA" id="ARBA00022598"/>
    </source>
</evidence>
<dbReference type="RefSeq" id="XP_020118909.1">
    <property type="nucleotide sequence ID" value="XM_020268022.1"/>
</dbReference>
<comment type="catalytic activity">
    <reaction evidence="7">
        <text>deamido-NAD(+) + L-glutamine + ATP + H2O = L-glutamate + AMP + diphosphate + NAD(+) + H(+)</text>
        <dbReference type="Rhea" id="RHEA:24384"/>
        <dbReference type="ChEBI" id="CHEBI:15377"/>
        <dbReference type="ChEBI" id="CHEBI:15378"/>
        <dbReference type="ChEBI" id="CHEBI:29985"/>
        <dbReference type="ChEBI" id="CHEBI:30616"/>
        <dbReference type="ChEBI" id="CHEBI:33019"/>
        <dbReference type="ChEBI" id="CHEBI:57540"/>
        <dbReference type="ChEBI" id="CHEBI:58359"/>
        <dbReference type="ChEBI" id="CHEBI:58437"/>
        <dbReference type="ChEBI" id="CHEBI:456215"/>
        <dbReference type="EC" id="6.3.5.1"/>
    </reaction>
</comment>
<gene>
    <name evidence="9" type="ORF">UA08_05721</name>
</gene>
<reference evidence="9 10" key="1">
    <citation type="submission" date="2015-06" db="EMBL/GenBank/DDBJ databases">
        <title>Talaromyces atroroseus IBT 11181 draft genome.</title>
        <authorList>
            <person name="Rasmussen K.B."/>
            <person name="Rasmussen S."/>
            <person name="Petersen B."/>
            <person name="Sicheritz-Ponten T."/>
            <person name="Mortensen U.H."/>
            <person name="Thrane U."/>
        </authorList>
    </citation>
    <scope>NUCLEOTIDE SEQUENCE [LARGE SCALE GENOMIC DNA]</scope>
    <source>
        <strain evidence="9 10">IBT 11181</strain>
    </source>
</reference>
<evidence type="ECO:0000256" key="1">
    <source>
        <dbReference type="ARBA" id="ARBA00005188"/>
    </source>
</evidence>
<dbReference type="InterPro" id="IPR003010">
    <property type="entry name" value="C-N_Hydrolase"/>
</dbReference>
<dbReference type="InterPro" id="IPR014729">
    <property type="entry name" value="Rossmann-like_a/b/a_fold"/>
</dbReference>
<organism evidence="9 10">
    <name type="scientific">Talaromyces atroroseus</name>
    <dbReference type="NCBI Taxonomy" id="1441469"/>
    <lineage>
        <taxon>Eukaryota</taxon>
        <taxon>Fungi</taxon>
        <taxon>Dikarya</taxon>
        <taxon>Ascomycota</taxon>
        <taxon>Pezizomycotina</taxon>
        <taxon>Eurotiomycetes</taxon>
        <taxon>Eurotiomycetidae</taxon>
        <taxon>Eurotiales</taxon>
        <taxon>Trichocomaceae</taxon>
        <taxon>Talaromyces</taxon>
        <taxon>Talaromyces sect. Trachyspermi</taxon>
    </lineage>
</organism>
<dbReference type="GO" id="GO:0005737">
    <property type="term" value="C:cytoplasm"/>
    <property type="evidence" value="ECO:0007669"/>
    <property type="project" value="EnsemblFungi"/>
</dbReference>
<dbReference type="CDD" id="cd00553">
    <property type="entry name" value="NAD_synthase"/>
    <property type="match status" value="1"/>
</dbReference>
<evidence type="ECO:0000256" key="7">
    <source>
        <dbReference type="PIRNR" id="PIRNR006630"/>
    </source>
</evidence>
<dbReference type="EMBL" id="LFMY01000008">
    <property type="protein sequence ID" value="OKL58788.1"/>
    <property type="molecule type" value="Genomic_DNA"/>
</dbReference>
<comment type="caution">
    <text evidence="9">The sequence shown here is derived from an EMBL/GenBank/DDBJ whole genome shotgun (WGS) entry which is preliminary data.</text>
</comment>
<dbReference type="SUPFAM" id="SSF56317">
    <property type="entry name" value="Carbon-nitrogen hydrolase"/>
    <property type="match status" value="1"/>
</dbReference>
<dbReference type="EC" id="6.3.5.1" evidence="7"/>
<keyword evidence="5 7" id="KW-0067">ATP-binding</keyword>
<proteinExistence type="inferred from homology"/>
<dbReference type="InterPro" id="IPR022310">
    <property type="entry name" value="NAD/GMP_synthase"/>
</dbReference>
<dbReference type="HAMAP" id="MF_02090">
    <property type="entry name" value="NadE_glutamine_dep"/>
    <property type="match status" value="1"/>
</dbReference>